<dbReference type="Proteomes" id="UP000310016">
    <property type="component" value="Unassembled WGS sequence"/>
</dbReference>
<evidence type="ECO:0000256" key="3">
    <source>
        <dbReference type="SAM" id="SignalP"/>
    </source>
</evidence>
<evidence type="ECO:0000256" key="2">
    <source>
        <dbReference type="ARBA" id="ARBA00022729"/>
    </source>
</evidence>
<keyword evidence="6" id="KW-1185">Reference proteome</keyword>
<dbReference type="RefSeq" id="WP_136771837.1">
    <property type="nucleotide sequence ID" value="NZ_CP156074.1"/>
</dbReference>
<accession>A0A4U0Q7X8</accession>
<reference evidence="5 6" key="1">
    <citation type="submission" date="2019-04" db="EMBL/GenBank/DDBJ databases">
        <title>Chitiniphilus eburnea sp. nov., a novel chitinolytic bacterium isolated from aquaculture sludge.</title>
        <authorList>
            <person name="Sheng M."/>
        </authorList>
    </citation>
    <scope>NUCLEOTIDE SEQUENCE [LARGE SCALE GENOMIC DNA]</scope>
    <source>
        <strain evidence="5 6">HX-2-15</strain>
    </source>
</reference>
<keyword evidence="2 3" id="KW-0732">Signal</keyword>
<dbReference type="InterPro" id="IPR018976">
    <property type="entry name" value="Imelysin-like"/>
</dbReference>
<comment type="caution">
    <text evidence="5">The sequence shown here is derived from an EMBL/GenBank/DDBJ whole genome shotgun (WGS) entry which is preliminary data.</text>
</comment>
<dbReference type="Gene3D" id="1.20.1420.20">
    <property type="entry name" value="M75 peptidase, HXXE motif"/>
    <property type="match status" value="1"/>
</dbReference>
<evidence type="ECO:0000313" key="6">
    <source>
        <dbReference type="Proteomes" id="UP000310016"/>
    </source>
</evidence>
<gene>
    <name evidence="5" type="ORF">FAZ21_03200</name>
</gene>
<evidence type="ECO:0000256" key="1">
    <source>
        <dbReference type="ARBA" id="ARBA00004196"/>
    </source>
</evidence>
<organism evidence="5 6">
    <name type="scientific">Chitiniphilus eburneus</name>
    <dbReference type="NCBI Taxonomy" id="2571148"/>
    <lineage>
        <taxon>Bacteria</taxon>
        <taxon>Pseudomonadati</taxon>
        <taxon>Pseudomonadota</taxon>
        <taxon>Betaproteobacteria</taxon>
        <taxon>Neisseriales</taxon>
        <taxon>Chitinibacteraceae</taxon>
        <taxon>Chitiniphilus</taxon>
    </lineage>
</organism>
<dbReference type="EMBL" id="SUMF01000002">
    <property type="protein sequence ID" value="TJZ77361.1"/>
    <property type="molecule type" value="Genomic_DNA"/>
</dbReference>
<proteinExistence type="predicted"/>
<sequence>MSFSLLSRPLAAVAVAAVVIVAPAQAAEVNQRAVLEHYAAIVQTNYQDTVAGAKALQAAVNEFIAAPSDAGLQKARKEWLAAREWYGQTEAFRFYGGPIDDDKGPEGLINAWPLDEAYIDYVEGKAKAGIVNNPKAALTAKNLRALNERGGEENIATGWHAIEFLLWGQDLNQDGPGDRKFTDFVDGKAANAERRRTYLKIVTDMLVSDLESVAKQWAPGAKNYRARFVAGGTESVKRILTGIGTLSRGELAGERMEVAMDTQAQEDEHSCFSDNTHRDIVTNAQGIQNVWEGRYKGRDGKVLEGASLKALVAQKNAKLADATSADIARTVQLTQEIKPPFDREIVGDEKAQGRKRVQAVIDALKKQASGLVESAQVLGIKRLNTSV</sequence>
<dbReference type="CDD" id="cd14657">
    <property type="entry name" value="Imelysin_IrpA-like"/>
    <property type="match status" value="1"/>
</dbReference>
<feature type="chain" id="PRO_5020477947" evidence="3">
    <location>
        <begin position="27"/>
        <end position="387"/>
    </location>
</feature>
<evidence type="ECO:0000313" key="5">
    <source>
        <dbReference type="EMBL" id="TJZ77361.1"/>
    </source>
</evidence>
<name>A0A4U0Q7X8_9NEIS</name>
<dbReference type="InterPro" id="IPR038352">
    <property type="entry name" value="Imelysin_sf"/>
</dbReference>
<protein>
    <submittedName>
        <fullName evidence="5">Iron-regulated protein</fullName>
    </submittedName>
</protein>
<dbReference type="Pfam" id="PF09375">
    <property type="entry name" value="Peptidase_M75"/>
    <property type="match status" value="1"/>
</dbReference>
<evidence type="ECO:0000259" key="4">
    <source>
        <dbReference type="Pfam" id="PF09375"/>
    </source>
</evidence>
<comment type="subcellular location">
    <subcellularLocation>
        <location evidence="1">Cell envelope</location>
    </subcellularLocation>
</comment>
<dbReference type="GO" id="GO:0030313">
    <property type="term" value="C:cell envelope"/>
    <property type="evidence" value="ECO:0007669"/>
    <property type="project" value="UniProtKB-SubCell"/>
</dbReference>
<dbReference type="OrthoDB" id="9764688at2"/>
<feature type="domain" description="Imelysin-like" evidence="4">
    <location>
        <begin position="43"/>
        <end position="369"/>
    </location>
</feature>
<feature type="signal peptide" evidence="3">
    <location>
        <begin position="1"/>
        <end position="26"/>
    </location>
</feature>
<dbReference type="AlphaFoldDB" id="A0A4U0Q7X8"/>